<dbReference type="SUPFAM" id="SSF101148">
    <property type="entry name" value="Plant invertase/pectin methylesterase inhibitor"/>
    <property type="match status" value="1"/>
</dbReference>
<evidence type="ECO:0000256" key="2">
    <source>
        <dbReference type="SAM" id="Phobius"/>
    </source>
</evidence>
<feature type="domain" description="Pectinesterase inhibitor" evidence="3">
    <location>
        <begin position="61"/>
        <end position="155"/>
    </location>
</feature>
<dbReference type="eggNOG" id="ENOG502QPI3">
    <property type="taxonomic scope" value="Eukaryota"/>
</dbReference>
<dbReference type="RefSeq" id="XP_019054957.1">
    <property type="nucleotide sequence ID" value="XM_019199412.1"/>
</dbReference>
<keyword evidence="2" id="KW-0812">Transmembrane</keyword>
<dbReference type="AlphaFoldDB" id="A0A1U8Q8M3"/>
<evidence type="ECO:0000259" key="3">
    <source>
        <dbReference type="Pfam" id="PF04043"/>
    </source>
</evidence>
<dbReference type="FunCoup" id="A0A1U8Q8M3">
    <property type="interactions" value="535"/>
</dbReference>
<proteinExistence type="predicted"/>
<dbReference type="PANTHER" id="PTHR31080:SF64">
    <property type="entry name" value="PLANT INVERTASE_PECTIN METHYLESTERASE INHIBITOR SUPERFAMILY PROTEIN"/>
    <property type="match status" value="1"/>
</dbReference>
<dbReference type="GO" id="GO:0004857">
    <property type="term" value="F:enzyme inhibitor activity"/>
    <property type="evidence" value="ECO:0000318"/>
    <property type="project" value="GO_Central"/>
</dbReference>
<name>A0A1U8Q8M3_NELNU</name>
<organism evidence="4 5">
    <name type="scientific">Nelumbo nucifera</name>
    <name type="common">Sacred lotus</name>
    <dbReference type="NCBI Taxonomy" id="4432"/>
    <lineage>
        <taxon>Eukaryota</taxon>
        <taxon>Viridiplantae</taxon>
        <taxon>Streptophyta</taxon>
        <taxon>Embryophyta</taxon>
        <taxon>Tracheophyta</taxon>
        <taxon>Spermatophyta</taxon>
        <taxon>Magnoliopsida</taxon>
        <taxon>Proteales</taxon>
        <taxon>Nelumbonaceae</taxon>
        <taxon>Nelumbo</taxon>
    </lineage>
</organism>
<dbReference type="InterPro" id="IPR051955">
    <property type="entry name" value="PME_Inhibitor"/>
</dbReference>
<dbReference type="Proteomes" id="UP000189703">
    <property type="component" value="Unplaced"/>
</dbReference>
<protein>
    <submittedName>
        <fullName evidence="5">Uncharacterized protein LOC104607328</fullName>
    </submittedName>
</protein>
<accession>A0A1U8Q8M3</accession>
<reference evidence="5" key="1">
    <citation type="submission" date="2025-08" db="UniProtKB">
        <authorList>
            <consortium name="RefSeq"/>
        </authorList>
    </citation>
    <scope>IDENTIFICATION</scope>
</reference>
<evidence type="ECO:0000313" key="5">
    <source>
        <dbReference type="RefSeq" id="XP_019054957.1"/>
    </source>
</evidence>
<dbReference type="InterPro" id="IPR035513">
    <property type="entry name" value="Invertase/methylesterase_inhib"/>
</dbReference>
<dbReference type="KEGG" id="nnu:104607328"/>
<dbReference type="InterPro" id="IPR006501">
    <property type="entry name" value="Pectinesterase_inhib_dom"/>
</dbReference>
<dbReference type="Gene3D" id="1.20.140.40">
    <property type="entry name" value="Invertase/pectin methylesterase inhibitor family protein"/>
    <property type="match status" value="1"/>
</dbReference>
<dbReference type="GO" id="GO:0009505">
    <property type="term" value="C:plant-type cell wall"/>
    <property type="evidence" value="ECO:0000318"/>
    <property type="project" value="GO_Central"/>
</dbReference>
<feature type="transmembrane region" description="Helical" evidence="2">
    <location>
        <begin position="29"/>
        <end position="50"/>
    </location>
</feature>
<gene>
    <name evidence="5" type="primary">LOC104607328</name>
</gene>
<evidence type="ECO:0000313" key="4">
    <source>
        <dbReference type="Proteomes" id="UP000189703"/>
    </source>
</evidence>
<keyword evidence="4" id="KW-1185">Reference proteome</keyword>
<keyword evidence="2" id="KW-1133">Transmembrane helix</keyword>
<dbReference type="NCBIfam" id="TIGR01614">
    <property type="entry name" value="PME_inhib"/>
    <property type="match status" value="1"/>
</dbReference>
<keyword evidence="2" id="KW-0472">Membrane</keyword>
<dbReference type="GO" id="GO:0009827">
    <property type="term" value="P:plant-type cell wall modification"/>
    <property type="evidence" value="ECO:0000318"/>
    <property type="project" value="GO_Central"/>
</dbReference>
<dbReference type="Pfam" id="PF04043">
    <property type="entry name" value="PMEI"/>
    <property type="match status" value="1"/>
</dbReference>
<dbReference type="InParanoid" id="A0A1U8Q8M3"/>
<evidence type="ECO:0000256" key="1">
    <source>
        <dbReference type="ARBA" id="ARBA00022729"/>
    </source>
</evidence>
<dbReference type="OMA" id="RCSINEM"/>
<sequence>MALFVPVVAKMVELLETPNREGMAATTPLLRLLSPLLAIAFFLLLGISAVDLTDPSSNGTDFIRSSCSTTLYPDVYYTSLSRYGSAVQQDPGQLVCLAIAVSLSNAHRTAAYLSNLSREAETGTDQGAAAVLQDCFTTFGDAVDQMRCSINEMRHINS</sequence>
<dbReference type="GeneID" id="104607328"/>
<dbReference type="OrthoDB" id="1430376at2759"/>
<dbReference type="PANTHER" id="PTHR31080">
    <property type="entry name" value="PECTINESTERASE INHIBITOR-LIKE"/>
    <property type="match status" value="1"/>
</dbReference>
<keyword evidence="1" id="KW-0732">Signal</keyword>